<protein>
    <recommendedName>
        <fullName evidence="3">RING-type E3 ubiquitin transferase</fullName>
        <ecNumber evidence="3">2.3.2.27</ecNumber>
    </recommendedName>
</protein>
<keyword evidence="11" id="KW-0472">Membrane</keyword>
<evidence type="ECO:0000256" key="4">
    <source>
        <dbReference type="ARBA" id="ARBA00022679"/>
    </source>
</evidence>
<evidence type="ECO:0000256" key="2">
    <source>
        <dbReference type="ARBA" id="ARBA00004141"/>
    </source>
</evidence>
<reference evidence="14 15" key="1">
    <citation type="journal article" date="2016" name="DNA Res.">
        <title>The draft genome of MD-2 pineapple using hybrid error correction of long reads.</title>
        <authorList>
            <person name="Redwan R.M."/>
            <person name="Saidin A."/>
            <person name="Kumar S.V."/>
        </authorList>
    </citation>
    <scope>NUCLEOTIDE SEQUENCE [LARGE SCALE GENOMIC DNA]</scope>
    <source>
        <strain evidence="15">cv. MD2</strain>
        <tissue evidence="14">Leaf</tissue>
    </source>
</reference>
<evidence type="ECO:0000256" key="7">
    <source>
        <dbReference type="ARBA" id="ARBA00022771"/>
    </source>
</evidence>
<evidence type="ECO:0000256" key="8">
    <source>
        <dbReference type="ARBA" id="ARBA00022786"/>
    </source>
</evidence>
<evidence type="ECO:0000256" key="3">
    <source>
        <dbReference type="ARBA" id="ARBA00012483"/>
    </source>
</evidence>
<evidence type="ECO:0000256" key="5">
    <source>
        <dbReference type="ARBA" id="ARBA00022692"/>
    </source>
</evidence>
<evidence type="ECO:0000256" key="1">
    <source>
        <dbReference type="ARBA" id="ARBA00000900"/>
    </source>
</evidence>
<evidence type="ECO:0000256" key="9">
    <source>
        <dbReference type="ARBA" id="ARBA00022833"/>
    </source>
</evidence>
<organism evidence="14 15">
    <name type="scientific">Ananas comosus</name>
    <name type="common">Pineapple</name>
    <name type="synonym">Ananas ananas</name>
    <dbReference type="NCBI Taxonomy" id="4615"/>
    <lineage>
        <taxon>Eukaryota</taxon>
        <taxon>Viridiplantae</taxon>
        <taxon>Streptophyta</taxon>
        <taxon>Embryophyta</taxon>
        <taxon>Tracheophyta</taxon>
        <taxon>Spermatophyta</taxon>
        <taxon>Magnoliopsida</taxon>
        <taxon>Liliopsida</taxon>
        <taxon>Poales</taxon>
        <taxon>Bromeliaceae</taxon>
        <taxon>Bromelioideae</taxon>
        <taxon>Ananas</taxon>
    </lineage>
</organism>
<dbReference type="GO" id="GO:0000325">
    <property type="term" value="C:plant-type vacuole"/>
    <property type="evidence" value="ECO:0007669"/>
    <property type="project" value="TreeGrafter"/>
</dbReference>
<dbReference type="EC" id="2.3.2.27" evidence="3"/>
<dbReference type="PROSITE" id="PS50089">
    <property type="entry name" value="ZF_RING_2"/>
    <property type="match status" value="1"/>
</dbReference>
<keyword evidence="4" id="KW-0808">Transferase</keyword>
<accession>A0A199UFN8</accession>
<comment type="subcellular location">
    <subcellularLocation>
        <location evidence="2">Membrane</location>
        <topology evidence="2">Multi-pass membrane protein</topology>
    </subcellularLocation>
</comment>
<keyword evidence="9" id="KW-0862">Zinc</keyword>
<dbReference type="GO" id="GO:0006511">
    <property type="term" value="P:ubiquitin-dependent protein catabolic process"/>
    <property type="evidence" value="ECO:0007669"/>
    <property type="project" value="TreeGrafter"/>
</dbReference>
<dbReference type="SUPFAM" id="SSF57850">
    <property type="entry name" value="RING/U-box"/>
    <property type="match status" value="1"/>
</dbReference>
<dbReference type="Proteomes" id="UP000092600">
    <property type="component" value="Unassembled WGS sequence"/>
</dbReference>
<sequence length="135" mass="14849">MSHIIALVSQILGIKLSRIGAQVKAAGTADEDAKCCVCLSRLKDGEITRRLSCSHLFHGECVDRWLAVRGRTCPLCRMSIEGGATARRTDEQAAEDLEIWFSSFLAPGPGPPDSWGNYRLAKPAPDILVRFYQTM</sequence>
<evidence type="ECO:0000259" key="13">
    <source>
        <dbReference type="PROSITE" id="PS50089"/>
    </source>
</evidence>
<keyword evidence="10" id="KW-1133">Transmembrane helix</keyword>
<dbReference type="EMBL" id="LSRQ01008347">
    <property type="protein sequence ID" value="OAY63385.1"/>
    <property type="molecule type" value="Genomic_DNA"/>
</dbReference>
<keyword evidence="8" id="KW-0833">Ubl conjugation pathway</keyword>
<keyword evidence="5" id="KW-0812">Transmembrane</keyword>
<dbReference type="GO" id="GO:0016567">
    <property type="term" value="P:protein ubiquitination"/>
    <property type="evidence" value="ECO:0007669"/>
    <property type="project" value="TreeGrafter"/>
</dbReference>
<evidence type="ECO:0000256" key="6">
    <source>
        <dbReference type="ARBA" id="ARBA00022723"/>
    </source>
</evidence>
<feature type="domain" description="RING-type" evidence="13">
    <location>
        <begin position="35"/>
        <end position="77"/>
    </location>
</feature>
<evidence type="ECO:0000256" key="12">
    <source>
        <dbReference type="PROSITE-ProRule" id="PRU00175"/>
    </source>
</evidence>
<dbReference type="InterPro" id="IPR001841">
    <property type="entry name" value="Znf_RING"/>
</dbReference>
<dbReference type="Gene3D" id="3.30.40.10">
    <property type="entry name" value="Zinc/RING finger domain, C3HC4 (zinc finger)"/>
    <property type="match status" value="1"/>
</dbReference>
<dbReference type="GO" id="GO:0061630">
    <property type="term" value="F:ubiquitin protein ligase activity"/>
    <property type="evidence" value="ECO:0007669"/>
    <property type="project" value="UniProtKB-EC"/>
</dbReference>
<comment type="catalytic activity">
    <reaction evidence="1">
        <text>S-ubiquitinyl-[E2 ubiquitin-conjugating enzyme]-L-cysteine + [acceptor protein]-L-lysine = [E2 ubiquitin-conjugating enzyme]-L-cysteine + N(6)-ubiquitinyl-[acceptor protein]-L-lysine.</text>
        <dbReference type="EC" id="2.3.2.27"/>
    </reaction>
</comment>
<dbReference type="GO" id="GO:0008270">
    <property type="term" value="F:zinc ion binding"/>
    <property type="evidence" value="ECO:0007669"/>
    <property type="project" value="UniProtKB-KW"/>
</dbReference>
<dbReference type="Pfam" id="PF13639">
    <property type="entry name" value="zf-RING_2"/>
    <property type="match status" value="1"/>
</dbReference>
<dbReference type="PANTHER" id="PTHR45977">
    <property type="entry name" value="TARGET OF ERK KINASE MPK-1"/>
    <property type="match status" value="1"/>
</dbReference>
<dbReference type="AlphaFoldDB" id="A0A199UFN8"/>
<dbReference type="GO" id="GO:0016020">
    <property type="term" value="C:membrane"/>
    <property type="evidence" value="ECO:0007669"/>
    <property type="project" value="UniProtKB-SubCell"/>
</dbReference>
<keyword evidence="6" id="KW-0479">Metal-binding</keyword>
<proteinExistence type="predicted"/>
<keyword evidence="7 12" id="KW-0863">Zinc-finger</keyword>
<evidence type="ECO:0000313" key="15">
    <source>
        <dbReference type="Proteomes" id="UP000092600"/>
    </source>
</evidence>
<dbReference type="SMART" id="SM00184">
    <property type="entry name" value="RING"/>
    <property type="match status" value="1"/>
</dbReference>
<dbReference type="InterPro" id="IPR013083">
    <property type="entry name" value="Znf_RING/FYVE/PHD"/>
</dbReference>
<comment type="caution">
    <text evidence="14">The sequence shown here is derived from an EMBL/GenBank/DDBJ whole genome shotgun (WGS) entry which is preliminary data.</text>
</comment>
<gene>
    <name evidence="14" type="ORF">ACMD2_14666</name>
</gene>
<dbReference type="PANTHER" id="PTHR45977:SF13">
    <property type="entry name" value="GB|AAF27103.1"/>
    <property type="match status" value="1"/>
</dbReference>
<evidence type="ECO:0000313" key="14">
    <source>
        <dbReference type="EMBL" id="OAY63385.1"/>
    </source>
</evidence>
<evidence type="ECO:0000256" key="11">
    <source>
        <dbReference type="ARBA" id="ARBA00023136"/>
    </source>
</evidence>
<evidence type="ECO:0000256" key="10">
    <source>
        <dbReference type="ARBA" id="ARBA00022989"/>
    </source>
</evidence>
<name>A0A199UFN8_ANACO</name>